<organism evidence="1">
    <name type="scientific">Streptomyces sp. NBC_00093</name>
    <dbReference type="NCBI Taxonomy" id="2975649"/>
    <lineage>
        <taxon>Bacteria</taxon>
        <taxon>Bacillati</taxon>
        <taxon>Actinomycetota</taxon>
        <taxon>Actinomycetes</taxon>
        <taxon>Kitasatosporales</taxon>
        <taxon>Streptomycetaceae</taxon>
        <taxon>Streptomyces</taxon>
    </lineage>
</organism>
<sequence>MGTQAVQAAPVTPAASAGTAHSQRSALAIDYVAVVQAAYAAYQAYSASQALTLEQATQQILSAIDSAKTEILSHIDQVATADARACARQAVIDFADITRFTTDTLQAFARDTTGCVTRIDSLLGAVTDKAALDQLGFAVDAVGPISLVARARAGFDTAGLKGTLVNAHNTIVAKLDPVCVTVRIREPGPAGPTEEYVTCTAYNGNYGSASRIVSPNRPPIDVNGVKTTAATGTSWVVAKAVLPTLQS</sequence>
<gene>
    <name evidence="1" type="ORF">OHA22_34675</name>
</gene>
<dbReference type="EMBL" id="CP108222">
    <property type="protein sequence ID" value="WTT20312.1"/>
    <property type="molecule type" value="Genomic_DNA"/>
</dbReference>
<proteinExistence type="predicted"/>
<reference evidence="1" key="1">
    <citation type="submission" date="2022-10" db="EMBL/GenBank/DDBJ databases">
        <title>The complete genomes of actinobacterial strains from the NBC collection.</title>
        <authorList>
            <person name="Joergensen T.S."/>
            <person name="Alvarez Arevalo M."/>
            <person name="Sterndorff E.B."/>
            <person name="Faurdal D."/>
            <person name="Vuksanovic O."/>
            <person name="Mourched A.-S."/>
            <person name="Charusanti P."/>
            <person name="Shaw S."/>
            <person name="Blin K."/>
            <person name="Weber T."/>
        </authorList>
    </citation>
    <scope>NUCLEOTIDE SEQUENCE</scope>
    <source>
        <strain evidence="1">NBC_00093</strain>
    </source>
</reference>
<accession>A0AAU2A984</accession>
<evidence type="ECO:0000313" key="1">
    <source>
        <dbReference type="EMBL" id="WTT20312.1"/>
    </source>
</evidence>
<protein>
    <submittedName>
        <fullName evidence="1">Uncharacterized protein</fullName>
    </submittedName>
</protein>
<dbReference type="AlphaFoldDB" id="A0AAU2A984"/>
<name>A0AAU2A984_9ACTN</name>